<organism evidence="3 4">
    <name type="scientific">Turneriella parva (strain ATCC BAA-1111 / DSM 21527 / NCTC 11395 / H)</name>
    <name type="common">Leptospira parva</name>
    <dbReference type="NCBI Taxonomy" id="869212"/>
    <lineage>
        <taxon>Bacteria</taxon>
        <taxon>Pseudomonadati</taxon>
        <taxon>Spirochaetota</taxon>
        <taxon>Spirochaetia</taxon>
        <taxon>Leptospirales</taxon>
        <taxon>Leptospiraceae</taxon>
        <taxon>Turneriella</taxon>
    </lineage>
</organism>
<dbReference type="Proteomes" id="UP000006048">
    <property type="component" value="Chromosome"/>
</dbReference>
<proteinExistence type="predicted"/>
<evidence type="ECO:0000313" key="3">
    <source>
        <dbReference type="EMBL" id="AFM11808.1"/>
    </source>
</evidence>
<accession>I4B3F1</accession>
<dbReference type="HOGENOM" id="CLU_108039_0_0_12"/>
<protein>
    <submittedName>
        <fullName evidence="3">SCP-like extracellular</fullName>
    </submittedName>
</protein>
<dbReference type="PATRIC" id="fig|869212.3.peg.1144"/>
<sequence>MNFIHTKAIMVSVIAASAIFAQVSQPSYRRTGKELPQASPSRPGSTQPNLACMTPEEKKLVDAINSYRRSKGLPAVAATVSLTTVARTHAADLAIRRPASGSCNMHSWSSGGKWTGCCYTSDHRQAACMWKKPRELTQYQGNGFEVSAGSSGSSITAEGALSLWQRSSGHNQVIINAGMWRQPWQAFGVGIYGGYAVAWFGNAADPAGPAALCK</sequence>
<dbReference type="SUPFAM" id="SSF55797">
    <property type="entry name" value="PR-1-like"/>
    <property type="match status" value="1"/>
</dbReference>
<evidence type="ECO:0000313" key="4">
    <source>
        <dbReference type="Proteomes" id="UP000006048"/>
    </source>
</evidence>
<evidence type="ECO:0000259" key="2">
    <source>
        <dbReference type="Pfam" id="PF00188"/>
    </source>
</evidence>
<feature type="domain" description="SCP" evidence="2">
    <location>
        <begin position="61"/>
        <end position="178"/>
    </location>
</feature>
<dbReference type="Pfam" id="PF00188">
    <property type="entry name" value="CAP"/>
    <property type="match status" value="1"/>
</dbReference>
<feature type="region of interest" description="Disordered" evidence="1">
    <location>
        <begin position="30"/>
        <end position="49"/>
    </location>
</feature>
<dbReference type="STRING" id="869212.Turpa_1160"/>
<dbReference type="KEGG" id="tpx:Turpa_1160"/>
<gene>
    <name evidence="3" type="ordered locus">Turpa_1160</name>
</gene>
<dbReference type="Gene3D" id="3.40.33.10">
    <property type="entry name" value="CAP"/>
    <property type="match status" value="1"/>
</dbReference>
<dbReference type="InterPro" id="IPR035940">
    <property type="entry name" value="CAP_sf"/>
</dbReference>
<evidence type="ECO:0000256" key="1">
    <source>
        <dbReference type="SAM" id="MobiDB-lite"/>
    </source>
</evidence>
<keyword evidence="4" id="KW-1185">Reference proteome</keyword>
<reference evidence="3 4" key="1">
    <citation type="submission" date="2012-06" db="EMBL/GenBank/DDBJ databases">
        <title>The complete chromosome of genome of Turneriella parva DSM 21527.</title>
        <authorList>
            <consortium name="US DOE Joint Genome Institute (JGI-PGF)"/>
            <person name="Lucas S."/>
            <person name="Han J."/>
            <person name="Lapidus A."/>
            <person name="Bruce D."/>
            <person name="Goodwin L."/>
            <person name="Pitluck S."/>
            <person name="Peters L."/>
            <person name="Kyrpides N."/>
            <person name="Mavromatis K."/>
            <person name="Ivanova N."/>
            <person name="Mikhailova N."/>
            <person name="Chertkov O."/>
            <person name="Detter J.C."/>
            <person name="Tapia R."/>
            <person name="Han C."/>
            <person name="Land M."/>
            <person name="Hauser L."/>
            <person name="Markowitz V."/>
            <person name="Cheng J.-F."/>
            <person name="Hugenholtz P."/>
            <person name="Woyke T."/>
            <person name="Wu D."/>
            <person name="Gronow S."/>
            <person name="Wellnitz S."/>
            <person name="Brambilla E."/>
            <person name="Klenk H.-P."/>
            <person name="Eisen J.A."/>
        </authorList>
    </citation>
    <scope>NUCLEOTIDE SEQUENCE [LARGE SCALE GENOMIC DNA]</scope>
    <source>
        <strain evidence="4">ATCC BAA-1111 / DSM 21527 / NCTC 11395 / H</strain>
    </source>
</reference>
<dbReference type="InterPro" id="IPR014044">
    <property type="entry name" value="CAP_dom"/>
</dbReference>
<name>I4B3F1_TURPD</name>
<dbReference type="AlphaFoldDB" id="I4B3F1"/>
<dbReference type="EMBL" id="CP002959">
    <property type="protein sequence ID" value="AFM11808.1"/>
    <property type="molecule type" value="Genomic_DNA"/>
</dbReference>
<feature type="compositionally biased region" description="Polar residues" evidence="1">
    <location>
        <begin position="38"/>
        <end position="49"/>
    </location>
</feature>